<dbReference type="Proteomes" id="UP000001589">
    <property type="component" value="Chromosome"/>
</dbReference>
<dbReference type="HOGENOM" id="CLU_194672_1_0_3"/>
<evidence type="ECO:0000313" key="2">
    <source>
        <dbReference type="Proteomes" id="UP000001589"/>
    </source>
</evidence>
<sequence>MYGLYDRDGVLRFVNSDRKACLDYAELFELNSSHYCLMNLIETIDTENNINLDLNQVESNN</sequence>
<dbReference type="EMBL" id="CP000552">
    <property type="protein sequence ID" value="ABM71392.1"/>
    <property type="molecule type" value="Genomic_DNA"/>
</dbReference>
<dbReference type="STRING" id="167542.P9515_01831"/>
<reference evidence="1 2" key="1">
    <citation type="journal article" date="2007" name="PLoS Genet.">
        <title>Patterns and implications of gene gain and loss in the evolution of Prochlorococcus.</title>
        <authorList>
            <person name="Kettler G.C."/>
            <person name="Martiny A.C."/>
            <person name="Huang K."/>
            <person name="Zucker J."/>
            <person name="Coleman M.L."/>
            <person name="Rodrigue S."/>
            <person name="Chen F."/>
            <person name="Lapidus A."/>
            <person name="Ferriera S."/>
            <person name="Johnson J."/>
            <person name="Steglich C."/>
            <person name="Church G.M."/>
            <person name="Richardson P."/>
            <person name="Chisholm S.W."/>
        </authorList>
    </citation>
    <scope>NUCLEOTIDE SEQUENCE [LARGE SCALE GENOMIC DNA]</scope>
    <source>
        <strain evidence="1 2">MIT 9515</strain>
    </source>
</reference>
<dbReference type="AlphaFoldDB" id="A2BUD1"/>
<name>A2BUD1_PROM5</name>
<proteinExistence type="predicted"/>
<dbReference type="OrthoDB" id="542395at2"/>
<dbReference type="KEGG" id="pmc:P9515_01831"/>
<evidence type="ECO:0000313" key="1">
    <source>
        <dbReference type="EMBL" id="ABM71392.1"/>
    </source>
</evidence>
<organism evidence="1 2">
    <name type="scientific">Prochlorococcus marinus (strain MIT 9515)</name>
    <dbReference type="NCBI Taxonomy" id="167542"/>
    <lineage>
        <taxon>Bacteria</taxon>
        <taxon>Bacillati</taxon>
        <taxon>Cyanobacteriota</taxon>
        <taxon>Cyanophyceae</taxon>
        <taxon>Synechococcales</taxon>
        <taxon>Prochlorococcaceae</taxon>
        <taxon>Prochlorococcus</taxon>
    </lineage>
</organism>
<protein>
    <submittedName>
        <fullName evidence="1">Uncharacterized protein</fullName>
    </submittedName>
</protein>
<accession>A2BUD1</accession>
<gene>
    <name evidence="1" type="ordered locus">P9515_01831</name>
</gene>